<feature type="compositionally biased region" description="Low complexity" evidence="1">
    <location>
        <begin position="388"/>
        <end position="398"/>
    </location>
</feature>
<feature type="region of interest" description="Disordered" evidence="1">
    <location>
        <begin position="435"/>
        <end position="500"/>
    </location>
</feature>
<dbReference type="Pfam" id="PF00561">
    <property type="entry name" value="Abhydrolase_1"/>
    <property type="match status" value="1"/>
</dbReference>
<feature type="compositionally biased region" description="Basic and acidic residues" evidence="1">
    <location>
        <begin position="525"/>
        <end position="537"/>
    </location>
</feature>
<dbReference type="InterPro" id="IPR000073">
    <property type="entry name" value="AB_hydrolase_1"/>
</dbReference>
<evidence type="ECO:0000256" key="1">
    <source>
        <dbReference type="SAM" id="MobiDB-lite"/>
    </source>
</evidence>
<feature type="region of interest" description="Disordered" evidence="1">
    <location>
        <begin position="1"/>
        <end position="25"/>
    </location>
</feature>
<protein>
    <recommendedName>
        <fullName evidence="2">AB hydrolase-1 domain-containing protein</fullName>
    </recommendedName>
</protein>
<feature type="region of interest" description="Disordered" evidence="1">
    <location>
        <begin position="516"/>
        <end position="537"/>
    </location>
</feature>
<dbReference type="AlphaFoldDB" id="A0A0D3K5U7"/>
<reference evidence="4" key="1">
    <citation type="journal article" date="2013" name="Nature">
        <title>Pan genome of the phytoplankton Emiliania underpins its global distribution.</title>
        <authorList>
            <person name="Read B.A."/>
            <person name="Kegel J."/>
            <person name="Klute M.J."/>
            <person name="Kuo A."/>
            <person name="Lefebvre S.C."/>
            <person name="Maumus F."/>
            <person name="Mayer C."/>
            <person name="Miller J."/>
            <person name="Monier A."/>
            <person name="Salamov A."/>
            <person name="Young J."/>
            <person name="Aguilar M."/>
            <person name="Claverie J.M."/>
            <person name="Frickenhaus S."/>
            <person name="Gonzalez K."/>
            <person name="Herman E.K."/>
            <person name="Lin Y.C."/>
            <person name="Napier J."/>
            <person name="Ogata H."/>
            <person name="Sarno A.F."/>
            <person name="Shmutz J."/>
            <person name="Schroeder D."/>
            <person name="de Vargas C."/>
            <person name="Verret F."/>
            <person name="von Dassow P."/>
            <person name="Valentin K."/>
            <person name="Van de Peer Y."/>
            <person name="Wheeler G."/>
            <person name="Dacks J.B."/>
            <person name="Delwiche C.F."/>
            <person name="Dyhrman S.T."/>
            <person name="Glockner G."/>
            <person name="John U."/>
            <person name="Richards T."/>
            <person name="Worden A.Z."/>
            <person name="Zhang X."/>
            <person name="Grigoriev I.V."/>
            <person name="Allen A.E."/>
            <person name="Bidle K."/>
            <person name="Borodovsky M."/>
            <person name="Bowler C."/>
            <person name="Brownlee C."/>
            <person name="Cock J.M."/>
            <person name="Elias M."/>
            <person name="Gladyshev V.N."/>
            <person name="Groth M."/>
            <person name="Guda C."/>
            <person name="Hadaegh A."/>
            <person name="Iglesias-Rodriguez M.D."/>
            <person name="Jenkins J."/>
            <person name="Jones B.M."/>
            <person name="Lawson T."/>
            <person name="Leese F."/>
            <person name="Lindquist E."/>
            <person name="Lobanov A."/>
            <person name="Lomsadze A."/>
            <person name="Malik S.B."/>
            <person name="Marsh M.E."/>
            <person name="Mackinder L."/>
            <person name="Mock T."/>
            <person name="Mueller-Roeber B."/>
            <person name="Pagarete A."/>
            <person name="Parker M."/>
            <person name="Probert I."/>
            <person name="Quesneville H."/>
            <person name="Raines C."/>
            <person name="Rensing S.A."/>
            <person name="Riano-Pachon D.M."/>
            <person name="Richier S."/>
            <person name="Rokitta S."/>
            <person name="Shiraiwa Y."/>
            <person name="Soanes D.M."/>
            <person name="van der Giezen M."/>
            <person name="Wahlund T.M."/>
            <person name="Williams B."/>
            <person name="Wilson W."/>
            <person name="Wolfe G."/>
            <person name="Wurch L.L."/>
        </authorList>
    </citation>
    <scope>NUCLEOTIDE SEQUENCE</scope>
</reference>
<keyword evidence="4" id="KW-1185">Reference proteome</keyword>
<name>A0A0D3K5U7_EMIH1</name>
<dbReference type="SUPFAM" id="SSF53474">
    <property type="entry name" value="alpha/beta-Hydrolases"/>
    <property type="match status" value="1"/>
</dbReference>
<dbReference type="InterPro" id="IPR003903">
    <property type="entry name" value="UIM_dom"/>
</dbReference>
<evidence type="ECO:0000313" key="4">
    <source>
        <dbReference type="Proteomes" id="UP000013827"/>
    </source>
</evidence>
<feature type="domain" description="AB hydrolase-1" evidence="2">
    <location>
        <begin position="105"/>
        <end position="245"/>
    </location>
</feature>
<dbReference type="EnsemblProtists" id="EOD31132">
    <property type="protein sequence ID" value="EOD31132"/>
    <property type="gene ID" value="EMIHUDRAFT_434409"/>
</dbReference>
<dbReference type="PaxDb" id="2903-EOD31132"/>
<feature type="region of interest" description="Disordered" evidence="1">
    <location>
        <begin position="553"/>
        <end position="572"/>
    </location>
</feature>
<proteinExistence type="predicted"/>
<feature type="compositionally biased region" description="Pro residues" evidence="1">
    <location>
        <begin position="452"/>
        <end position="462"/>
    </location>
</feature>
<dbReference type="KEGG" id="ehx:EMIHUDRAFT_434409"/>
<organism evidence="3 4">
    <name type="scientific">Emiliania huxleyi (strain CCMP1516)</name>
    <dbReference type="NCBI Taxonomy" id="280463"/>
    <lineage>
        <taxon>Eukaryota</taxon>
        <taxon>Haptista</taxon>
        <taxon>Haptophyta</taxon>
        <taxon>Prymnesiophyceae</taxon>
        <taxon>Isochrysidales</taxon>
        <taxon>Noelaerhabdaceae</taxon>
        <taxon>Emiliania</taxon>
    </lineage>
</organism>
<dbReference type="SMART" id="SM00726">
    <property type="entry name" value="UIM"/>
    <property type="match status" value="2"/>
</dbReference>
<dbReference type="eggNOG" id="KOG1552">
    <property type="taxonomic scope" value="Eukaryota"/>
</dbReference>
<feature type="region of interest" description="Disordered" evidence="1">
    <location>
        <begin position="382"/>
        <end position="401"/>
    </location>
</feature>
<accession>A0A0D3K5U7</accession>
<dbReference type="Proteomes" id="UP000013827">
    <property type="component" value="Unassembled WGS sequence"/>
</dbReference>
<sequence>MPRRQSSQSSEGSMTRSEGEQSRPSRRLGITGYVGLVREGYDELVKAIIRPPRAEYSLNDLGPSEFRYGGVDFVRQDVSVPNRRGLALCGSLWRRADLEPGSSFPCVVYLHGNASCRAEATTIASQVLALGAALFSFDFAGCGLSEGNYISLGFFERDDVETMIGWLREYAGVGAVALWGRSMGAVSSVMQAARDPSIAGLVLDSPFASLEQVALELVSGGPDGDRPEGVPNVPGFLVKSALRMVASSVKSRAGFDLYKCRPVDAAPTCFMPALFATAHDDVLVRPHHSRLIFDAFAGDKNLVTFEGDHNEMRPGFFLDSAAIFFTNVLRIPDAAALEVPTDHSGRPLPLMQVLLMQQRGAAARLYGPRGGEATQAERARLRAEAQQEPRAAQQLEEPSPSLLRAFSEPSSQELERQQLEEEEMLNRAILESLSSSEPPAACRQRASDNHAPQPPPAAPPAAPFDAAAVERAAAPPADGPPSPPAPPGEATTPEEPAEDRLLAEAIKLSLQDATQARCMPRGSGRVRDTPYDAPRDAEIHRDILRYTERCRETPRDAERRREMPRDAERCRE</sequence>
<dbReference type="InterPro" id="IPR052920">
    <property type="entry name" value="DNA-binding_regulatory"/>
</dbReference>
<dbReference type="HOGENOM" id="CLU_476894_0_0_1"/>
<evidence type="ECO:0000259" key="2">
    <source>
        <dbReference type="Pfam" id="PF00561"/>
    </source>
</evidence>
<dbReference type="InterPro" id="IPR029058">
    <property type="entry name" value="AB_hydrolase_fold"/>
</dbReference>
<dbReference type="PANTHER" id="PTHR43358">
    <property type="entry name" value="ALPHA/BETA-HYDROLASE"/>
    <property type="match status" value="1"/>
</dbReference>
<feature type="compositionally biased region" description="Polar residues" evidence="1">
    <location>
        <begin position="1"/>
        <end position="16"/>
    </location>
</feature>
<evidence type="ECO:0000313" key="3">
    <source>
        <dbReference type="EnsemblProtists" id="EOD31132"/>
    </source>
</evidence>
<dbReference type="PANTHER" id="PTHR43358:SF4">
    <property type="entry name" value="ALPHA_BETA HYDROLASE FOLD-1 DOMAIN-CONTAINING PROTEIN"/>
    <property type="match status" value="1"/>
</dbReference>
<dbReference type="Gene3D" id="3.40.50.1820">
    <property type="entry name" value="alpha/beta hydrolase"/>
    <property type="match status" value="1"/>
</dbReference>
<dbReference type="GeneID" id="17276405"/>
<feature type="compositionally biased region" description="Low complexity" evidence="1">
    <location>
        <begin position="463"/>
        <end position="476"/>
    </location>
</feature>
<reference evidence="3" key="2">
    <citation type="submission" date="2024-10" db="UniProtKB">
        <authorList>
            <consortium name="EnsemblProtists"/>
        </authorList>
    </citation>
    <scope>IDENTIFICATION</scope>
</reference>
<dbReference type="STRING" id="2903.R1D859"/>
<feature type="compositionally biased region" description="Pro residues" evidence="1">
    <location>
        <begin position="477"/>
        <end position="487"/>
    </location>
</feature>
<dbReference type="RefSeq" id="XP_005783561.1">
    <property type="nucleotide sequence ID" value="XM_005783504.1"/>
</dbReference>